<dbReference type="Proteomes" id="UP000676169">
    <property type="component" value="Chromosome"/>
</dbReference>
<organism evidence="2 3">
    <name type="scientific">Luteolibacter ambystomatis</name>
    <dbReference type="NCBI Taxonomy" id="2824561"/>
    <lineage>
        <taxon>Bacteria</taxon>
        <taxon>Pseudomonadati</taxon>
        <taxon>Verrucomicrobiota</taxon>
        <taxon>Verrucomicrobiia</taxon>
        <taxon>Verrucomicrobiales</taxon>
        <taxon>Verrucomicrobiaceae</taxon>
        <taxon>Luteolibacter</taxon>
    </lineage>
</organism>
<sequence>MLHRSSILLALTLLSCDKEKDRVPDLKPSADHGSRNPRESRPDRQRDESAPAFRQRKTSPGQAASETDIRTIREGAAKYATTDPAAGLEWIAKTAGGSDDALRQGYAALLDEMMKSKPEDAIALLDKPAVGPYRQAFTLELYSALTRKDPARAWALLKENPGGAAPPVATRAIVTQQINRDGINGAYQSFRANNESLPNSFFLSSIASEKGLSPQDAAAAMGMLRQNDSEAGFPRALGVVISNIQPADRALVTSYLADRPAEEPYDQGYRAATTLLLDSGSPEAAYEWASRITNPVLKEAARAEIRDSLKTVDAATRDRVDKLLLQK</sequence>
<accession>A0A975IXZ9</accession>
<feature type="compositionally biased region" description="Basic and acidic residues" evidence="1">
    <location>
        <begin position="20"/>
        <end position="49"/>
    </location>
</feature>
<reference evidence="2" key="1">
    <citation type="submission" date="2021-04" db="EMBL/GenBank/DDBJ databases">
        <title>Luteolibacter sp. 32A isolated from the skin of an Anderson's salamander (Ambystoma andersonii).</title>
        <authorList>
            <person name="Spergser J."/>
            <person name="Busse H.-J."/>
        </authorList>
    </citation>
    <scope>NUCLEOTIDE SEQUENCE</scope>
    <source>
        <strain evidence="2">32A</strain>
    </source>
</reference>
<gene>
    <name evidence="2" type="ORF">KBB96_10820</name>
</gene>
<feature type="region of interest" description="Disordered" evidence="1">
    <location>
        <begin position="20"/>
        <end position="67"/>
    </location>
</feature>
<evidence type="ECO:0000256" key="1">
    <source>
        <dbReference type="SAM" id="MobiDB-lite"/>
    </source>
</evidence>
<dbReference type="AlphaFoldDB" id="A0A975IXZ9"/>
<dbReference type="RefSeq" id="WP_211629424.1">
    <property type="nucleotide sequence ID" value="NZ_CP073100.1"/>
</dbReference>
<evidence type="ECO:0000313" key="3">
    <source>
        <dbReference type="Proteomes" id="UP000676169"/>
    </source>
</evidence>
<name>A0A975IXZ9_9BACT</name>
<protein>
    <submittedName>
        <fullName evidence="2">Uncharacterized protein</fullName>
    </submittedName>
</protein>
<dbReference type="PROSITE" id="PS51257">
    <property type="entry name" value="PROKAR_LIPOPROTEIN"/>
    <property type="match status" value="1"/>
</dbReference>
<dbReference type="EMBL" id="CP073100">
    <property type="protein sequence ID" value="QUE49363.1"/>
    <property type="molecule type" value="Genomic_DNA"/>
</dbReference>
<keyword evidence="3" id="KW-1185">Reference proteome</keyword>
<proteinExistence type="predicted"/>
<evidence type="ECO:0000313" key="2">
    <source>
        <dbReference type="EMBL" id="QUE49363.1"/>
    </source>
</evidence>
<dbReference type="KEGG" id="lamb:KBB96_10820"/>